<reference evidence="1" key="1">
    <citation type="submission" date="2015-06" db="UniProtKB">
        <authorList>
            <consortium name="EnsemblPlants"/>
        </authorList>
    </citation>
    <scope>IDENTIFICATION</scope>
</reference>
<name>M8C2T1_AEGTA</name>
<accession>M8C2T1</accession>
<protein>
    <submittedName>
        <fullName evidence="1">Uncharacterized protein</fullName>
    </submittedName>
</protein>
<evidence type="ECO:0000313" key="1">
    <source>
        <dbReference type="EnsemblPlants" id="EMT21372"/>
    </source>
</evidence>
<organism evidence="1">
    <name type="scientific">Aegilops tauschii</name>
    <name type="common">Tausch's goatgrass</name>
    <name type="synonym">Aegilops squarrosa</name>
    <dbReference type="NCBI Taxonomy" id="37682"/>
    <lineage>
        <taxon>Eukaryota</taxon>
        <taxon>Viridiplantae</taxon>
        <taxon>Streptophyta</taxon>
        <taxon>Embryophyta</taxon>
        <taxon>Tracheophyta</taxon>
        <taxon>Spermatophyta</taxon>
        <taxon>Magnoliopsida</taxon>
        <taxon>Liliopsida</taxon>
        <taxon>Poales</taxon>
        <taxon>Poaceae</taxon>
        <taxon>BOP clade</taxon>
        <taxon>Pooideae</taxon>
        <taxon>Triticodae</taxon>
        <taxon>Triticeae</taxon>
        <taxon>Triticinae</taxon>
        <taxon>Aegilops</taxon>
    </lineage>
</organism>
<dbReference type="EnsemblPlants" id="EMT21372">
    <property type="protein sequence ID" value="EMT21372"/>
    <property type="gene ID" value="F775_24795"/>
</dbReference>
<proteinExistence type="predicted"/>
<dbReference type="AlphaFoldDB" id="M8C2T1"/>
<sequence length="119" mass="12219">MAPLTWSLGAARPCGHPDGIGSGNGGLNVVAEKIGGKVLKATNILAEAFAVAKDLHVDAKQHTVRPRSPHISLGFPSVLGTGGWAVASRQDGRREEAAPLSIFHCSLFLLDGGALGADD</sequence>